<keyword evidence="2" id="KW-1185">Reference proteome</keyword>
<dbReference type="AlphaFoldDB" id="A0A1I1NBT1"/>
<reference evidence="1 2" key="1">
    <citation type="submission" date="2016-10" db="EMBL/GenBank/DDBJ databases">
        <authorList>
            <person name="de Groot N.N."/>
        </authorList>
    </citation>
    <scope>NUCLEOTIDE SEQUENCE [LARGE SCALE GENOMIC DNA]</scope>
    <source>
        <strain evidence="1 2">DSM 6793</strain>
    </source>
</reference>
<proteinExistence type="predicted"/>
<evidence type="ECO:0000313" key="1">
    <source>
        <dbReference type="EMBL" id="SFC95184.1"/>
    </source>
</evidence>
<accession>A0A1I1NBT1</accession>
<dbReference type="EMBL" id="FOLE01000014">
    <property type="protein sequence ID" value="SFC95184.1"/>
    <property type="molecule type" value="Genomic_DNA"/>
</dbReference>
<dbReference type="Proteomes" id="UP000199514">
    <property type="component" value="Unassembled WGS sequence"/>
</dbReference>
<evidence type="ECO:0000313" key="2">
    <source>
        <dbReference type="Proteomes" id="UP000199514"/>
    </source>
</evidence>
<protein>
    <submittedName>
        <fullName evidence="1">Uncharacterized protein</fullName>
    </submittedName>
</protein>
<dbReference type="STRING" id="927664.SAMN05421780_1148"/>
<sequence>MEQTPAQDFGHIFDAFARMYEPAESVKNAEMFKTTAQIRDIIVAHYGYCIPEDSINRALVDRKFKTYAMPDTGEIVWLLAAWDNS</sequence>
<name>A0A1I1NBT1_9BACT</name>
<gene>
    <name evidence="1" type="ORF">SAMN05421780_1148</name>
</gene>
<organism evidence="1 2">
    <name type="scientific">Flexibacter flexilis DSM 6793</name>
    <dbReference type="NCBI Taxonomy" id="927664"/>
    <lineage>
        <taxon>Bacteria</taxon>
        <taxon>Pseudomonadati</taxon>
        <taxon>Bacteroidota</taxon>
        <taxon>Cytophagia</taxon>
        <taxon>Cytophagales</taxon>
        <taxon>Flexibacteraceae</taxon>
        <taxon>Flexibacter</taxon>
    </lineage>
</organism>
<dbReference type="RefSeq" id="WP_091516406.1">
    <property type="nucleotide sequence ID" value="NZ_FOLE01000014.1"/>
</dbReference>